<feature type="signal peptide" evidence="1">
    <location>
        <begin position="1"/>
        <end position="24"/>
    </location>
</feature>
<keyword evidence="3" id="KW-1185">Reference proteome</keyword>
<dbReference type="Proteomes" id="UP000620559">
    <property type="component" value="Unassembled WGS sequence"/>
</dbReference>
<sequence>MKYVILNSFIVASSILGIAHTVSAESLVNAVTDPNGTVYQVDLDNRSEYYTDSGWRHVKFWLSTKGDVKKHSAIASCSPYDIKSEYYEFDWRPNGGGYPEGTVAGNIARVACNN</sequence>
<comment type="caution">
    <text evidence="2">The sequence shown here is derived from an EMBL/GenBank/DDBJ whole genome shotgun (WGS) entry which is preliminary data.</text>
</comment>
<name>A0A8J7F7L8_9CYAN</name>
<dbReference type="AlphaFoldDB" id="A0A8J7F7L8"/>
<keyword evidence="1" id="KW-0732">Signal</keyword>
<dbReference type="EMBL" id="JADEWL010000023">
    <property type="protein sequence ID" value="MBE9213034.1"/>
    <property type="molecule type" value="Genomic_DNA"/>
</dbReference>
<evidence type="ECO:0000313" key="3">
    <source>
        <dbReference type="Proteomes" id="UP000620559"/>
    </source>
</evidence>
<proteinExistence type="predicted"/>
<organism evidence="2 3">
    <name type="scientific">Plectonema cf. radiosum LEGE 06105</name>
    <dbReference type="NCBI Taxonomy" id="945769"/>
    <lineage>
        <taxon>Bacteria</taxon>
        <taxon>Bacillati</taxon>
        <taxon>Cyanobacteriota</taxon>
        <taxon>Cyanophyceae</taxon>
        <taxon>Oscillatoriophycideae</taxon>
        <taxon>Oscillatoriales</taxon>
        <taxon>Microcoleaceae</taxon>
        <taxon>Plectonema</taxon>
    </lineage>
</organism>
<protein>
    <submittedName>
        <fullName evidence="2">Uncharacterized protein</fullName>
    </submittedName>
</protein>
<accession>A0A8J7F7L8</accession>
<evidence type="ECO:0000256" key="1">
    <source>
        <dbReference type="SAM" id="SignalP"/>
    </source>
</evidence>
<evidence type="ECO:0000313" key="2">
    <source>
        <dbReference type="EMBL" id="MBE9213034.1"/>
    </source>
</evidence>
<reference evidence="2" key="1">
    <citation type="submission" date="2020-10" db="EMBL/GenBank/DDBJ databases">
        <authorList>
            <person name="Castelo-Branco R."/>
            <person name="Eusebio N."/>
            <person name="Adriana R."/>
            <person name="Vieira A."/>
            <person name="Brugerolle De Fraissinette N."/>
            <person name="Rezende De Castro R."/>
            <person name="Schneider M.P."/>
            <person name="Vasconcelos V."/>
            <person name="Leao P.N."/>
        </authorList>
    </citation>
    <scope>NUCLEOTIDE SEQUENCE</scope>
    <source>
        <strain evidence="2">LEGE 06105</strain>
    </source>
</reference>
<gene>
    <name evidence="2" type="ORF">IQ247_10170</name>
</gene>
<feature type="chain" id="PRO_5035252943" evidence="1">
    <location>
        <begin position="25"/>
        <end position="114"/>
    </location>
</feature>
<dbReference type="RefSeq" id="WP_193919517.1">
    <property type="nucleotide sequence ID" value="NZ_JADEWL010000023.1"/>
</dbReference>